<protein>
    <recommendedName>
        <fullName evidence="2">DUF294 domain-containing protein</fullName>
    </recommendedName>
</protein>
<dbReference type="RefSeq" id="WP_368644139.1">
    <property type="nucleotide sequence ID" value="NZ_CP158252.1"/>
</dbReference>
<dbReference type="AlphaFoldDB" id="A0AB39CJ56"/>
<dbReference type="EMBL" id="CP158252">
    <property type="protein sequence ID" value="XDJ41998.1"/>
    <property type="molecule type" value="Genomic_DNA"/>
</dbReference>
<evidence type="ECO:0008006" key="2">
    <source>
        <dbReference type="Google" id="ProtNLM"/>
    </source>
</evidence>
<gene>
    <name evidence="1" type="ORF">ABRY99_00005</name>
</gene>
<proteinExistence type="predicted"/>
<accession>A0AB39CJ56</accession>
<sequence>MWLSDRIEGLLFGDAQAHVGHIDAARYLLAPLSLDALLRVVRTLGIVPDGGDSDIAPGKLTRLLTSDEAAKVVVRAFARLRWMLAKGRLAPGVAPIPMGEARNLFEEQLGAETGGLHMLLDRIACVEHKLRMPERGFRQLHLFAEEP</sequence>
<reference evidence="1" key="1">
    <citation type="submission" date="2024-05" db="EMBL/GenBank/DDBJ databases">
        <authorList>
            <person name="Luo Y.-C."/>
            <person name="Nicholds J."/>
            <person name="Mortimer T."/>
            <person name="Maboni G."/>
        </authorList>
    </citation>
    <scope>NUCLEOTIDE SEQUENCE</scope>
    <source>
        <strain evidence="1">153920</strain>
    </source>
</reference>
<evidence type="ECO:0000313" key="1">
    <source>
        <dbReference type="EMBL" id="XDJ41998.1"/>
    </source>
</evidence>
<organism evidence="1">
    <name type="scientific">Castellaniella ginsengisoli</name>
    <dbReference type="NCBI Taxonomy" id="546114"/>
    <lineage>
        <taxon>Bacteria</taxon>
        <taxon>Pseudomonadati</taxon>
        <taxon>Pseudomonadota</taxon>
        <taxon>Betaproteobacteria</taxon>
        <taxon>Burkholderiales</taxon>
        <taxon>Alcaligenaceae</taxon>
        <taxon>Castellaniella</taxon>
    </lineage>
</organism>
<name>A0AB39CJ56_9BURK</name>